<sequence length="283" mass="32622">MNISISKVRQAYERHQARQRCLELSQQLLELITHIQQHRGATLAILGGDDFFEIRLAAIKPYVLKDLQEVQRLRGELISDESWQSLCAEWFTVNYHWRQDSAFHNFELHTHLIQQLLKLYKDFLNGPLFEHLDISHQPVARLTLNELPELMETAAQIRGIGTHCLASGAKEKAFVDRLGFLSRYFTQSSHHISGQYDVDELLQAGQPWYKLGDIWLGIERRITQELTPGRTGEGLLADQFFSDSSQLVFQAKQYVKAGLKRLKSATDRELETWINSSSYHTGT</sequence>
<proteinExistence type="predicted"/>
<evidence type="ECO:0000313" key="2">
    <source>
        <dbReference type="Proteomes" id="UP000000238"/>
    </source>
</evidence>
<keyword evidence="2" id="KW-1185">Reference proteome</keyword>
<dbReference type="HOGENOM" id="CLU_854973_0_0_6"/>
<dbReference type="EMBL" id="CP000155">
    <property type="protein sequence ID" value="ABC33012.1"/>
    <property type="molecule type" value="Genomic_DNA"/>
</dbReference>
<dbReference type="STRING" id="349521.HCH_06367"/>
<dbReference type="eggNOG" id="COG0840">
    <property type="taxonomic scope" value="Bacteria"/>
</dbReference>
<dbReference type="Proteomes" id="UP000000238">
    <property type="component" value="Chromosome"/>
</dbReference>
<name>Q2S8L2_HAHCH</name>
<organism evidence="1 2">
    <name type="scientific">Hahella chejuensis (strain KCTC 2396)</name>
    <dbReference type="NCBI Taxonomy" id="349521"/>
    <lineage>
        <taxon>Bacteria</taxon>
        <taxon>Pseudomonadati</taxon>
        <taxon>Pseudomonadota</taxon>
        <taxon>Gammaproteobacteria</taxon>
        <taxon>Oceanospirillales</taxon>
        <taxon>Hahellaceae</taxon>
        <taxon>Hahella</taxon>
    </lineage>
</organism>
<evidence type="ECO:0000313" key="1">
    <source>
        <dbReference type="EMBL" id="ABC33012.1"/>
    </source>
</evidence>
<dbReference type="KEGG" id="hch:HCH_06367"/>
<dbReference type="AlphaFoldDB" id="Q2S8L2"/>
<protein>
    <submittedName>
        <fullName evidence="1">Uncharacterized protein</fullName>
    </submittedName>
</protein>
<reference evidence="1 2" key="1">
    <citation type="journal article" date="2005" name="Nucleic Acids Res.">
        <title>Genomic blueprint of Hahella chejuensis, a marine microbe producing an algicidal agent.</title>
        <authorList>
            <person name="Jeong H."/>
            <person name="Yim J.H."/>
            <person name="Lee C."/>
            <person name="Choi S.-H."/>
            <person name="Park Y.K."/>
            <person name="Yoon S.H."/>
            <person name="Hur C.-G."/>
            <person name="Kang H.-Y."/>
            <person name="Kim D."/>
            <person name="Lee H.H."/>
            <person name="Park K.H."/>
            <person name="Park S.-H."/>
            <person name="Park H.-S."/>
            <person name="Lee H.K."/>
            <person name="Oh T.K."/>
            <person name="Kim J.F."/>
        </authorList>
    </citation>
    <scope>NUCLEOTIDE SEQUENCE [LARGE SCALE GENOMIC DNA]</scope>
    <source>
        <strain evidence="1 2">KCTC 2396</strain>
    </source>
</reference>
<gene>
    <name evidence="1" type="ordered locus">HCH_06367</name>
</gene>
<accession>Q2S8L2</accession>
<dbReference type="RefSeq" id="WP_011400066.1">
    <property type="nucleotide sequence ID" value="NC_007645.1"/>
</dbReference>